<evidence type="ECO:0000259" key="4">
    <source>
        <dbReference type="PROSITE" id="PS51186"/>
    </source>
</evidence>
<keyword evidence="2" id="KW-0012">Acyltransferase</keyword>
<proteinExistence type="inferred from homology"/>
<evidence type="ECO:0000256" key="3">
    <source>
        <dbReference type="ARBA" id="ARBA00038502"/>
    </source>
</evidence>
<keyword evidence="1" id="KW-0808">Transferase</keyword>
<dbReference type="InterPro" id="IPR016181">
    <property type="entry name" value="Acyl_CoA_acyltransferase"/>
</dbReference>
<dbReference type="SUPFAM" id="SSF55729">
    <property type="entry name" value="Acyl-CoA N-acyltransferases (Nat)"/>
    <property type="match status" value="1"/>
</dbReference>
<dbReference type="Pfam" id="PF13302">
    <property type="entry name" value="Acetyltransf_3"/>
    <property type="match status" value="1"/>
</dbReference>
<dbReference type="InterPro" id="IPR000182">
    <property type="entry name" value="GNAT_dom"/>
</dbReference>
<dbReference type="PANTHER" id="PTHR43792">
    <property type="entry name" value="GNAT FAMILY, PUTATIVE (AFU_ORTHOLOGUE AFUA_3G00765)-RELATED-RELATED"/>
    <property type="match status" value="1"/>
</dbReference>
<dbReference type="InterPro" id="IPR051531">
    <property type="entry name" value="N-acetyltransferase"/>
</dbReference>
<evidence type="ECO:0000313" key="6">
    <source>
        <dbReference type="Proteomes" id="UP000680750"/>
    </source>
</evidence>
<comment type="similarity">
    <text evidence="3">Belongs to the acetyltransferase family. RimJ subfamily.</text>
</comment>
<dbReference type="GO" id="GO:0016747">
    <property type="term" value="F:acyltransferase activity, transferring groups other than amino-acyl groups"/>
    <property type="evidence" value="ECO:0007669"/>
    <property type="project" value="InterPro"/>
</dbReference>
<dbReference type="PANTHER" id="PTHR43792:SF8">
    <property type="entry name" value="[RIBOSOMAL PROTEIN US5]-ALANINE N-ACETYLTRANSFERASE"/>
    <property type="match status" value="1"/>
</dbReference>
<dbReference type="EMBL" id="AP023354">
    <property type="protein sequence ID" value="BCJ31643.1"/>
    <property type="molecule type" value="Genomic_DNA"/>
</dbReference>
<gene>
    <name evidence="5" type="ORF">Asera_57510</name>
</gene>
<evidence type="ECO:0000256" key="2">
    <source>
        <dbReference type="ARBA" id="ARBA00023315"/>
    </source>
</evidence>
<keyword evidence="6" id="KW-1185">Reference proteome</keyword>
<evidence type="ECO:0000256" key="1">
    <source>
        <dbReference type="ARBA" id="ARBA00022679"/>
    </source>
</evidence>
<dbReference type="Gene3D" id="3.40.630.30">
    <property type="match status" value="1"/>
</dbReference>
<dbReference type="Proteomes" id="UP000680750">
    <property type="component" value="Chromosome"/>
</dbReference>
<dbReference type="KEGG" id="aser:Asera_57510"/>
<accession>A0A810L8M0</accession>
<protein>
    <submittedName>
        <fullName evidence="5">Acetyltransferase</fullName>
    </submittedName>
</protein>
<evidence type="ECO:0000313" key="5">
    <source>
        <dbReference type="EMBL" id="BCJ31643.1"/>
    </source>
</evidence>
<reference evidence="5" key="1">
    <citation type="submission" date="2020-08" db="EMBL/GenBank/DDBJ databases">
        <title>Whole genome shotgun sequence of Actinocatenispora sera NBRC 101916.</title>
        <authorList>
            <person name="Komaki H."/>
            <person name="Tamura T."/>
        </authorList>
    </citation>
    <scope>NUCLEOTIDE SEQUENCE</scope>
    <source>
        <strain evidence="5">NBRC 101916</strain>
    </source>
</reference>
<feature type="domain" description="N-acetyltransferase" evidence="4">
    <location>
        <begin position="22"/>
        <end position="191"/>
    </location>
</feature>
<sequence length="198" mass="21498">MKSAELSSEHDLTGVRLTTPRLILRALRDEDIDAVTEACQDPEIQRYTMVPSPYRRADAEQFVRRVAPALRAAGTGAPFGVFTADTATLVGTVGLLEIGELDEPAGGRAGIGYWTAPAARRRGYTTEAVGAVCRWGFRELGLAVISWEAIVGNDGSWEVARRNGFVREGTRRARLLHRGVRRDLWVASLLPGDLGAPA</sequence>
<dbReference type="RefSeq" id="WP_051801410.1">
    <property type="nucleotide sequence ID" value="NZ_AP023354.1"/>
</dbReference>
<dbReference type="PROSITE" id="PS51186">
    <property type="entry name" value="GNAT"/>
    <property type="match status" value="1"/>
</dbReference>
<name>A0A810L8M0_9ACTN</name>
<dbReference type="AlphaFoldDB" id="A0A810L8M0"/>
<organism evidence="5 6">
    <name type="scientific">Actinocatenispora sera</name>
    <dbReference type="NCBI Taxonomy" id="390989"/>
    <lineage>
        <taxon>Bacteria</taxon>
        <taxon>Bacillati</taxon>
        <taxon>Actinomycetota</taxon>
        <taxon>Actinomycetes</taxon>
        <taxon>Micromonosporales</taxon>
        <taxon>Micromonosporaceae</taxon>
        <taxon>Actinocatenispora</taxon>
    </lineage>
</organism>